<dbReference type="GO" id="GO:0008270">
    <property type="term" value="F:zinc ion binding"/>
    <property type="evidence" value="ECO:0007669"/>
    <property type="project" value="UniProtKB-KW"/>
</dbReference>
<evidence type="ECO:0000256" key="4">
    <source>
        <dbReference type="SAM" id="MobiDB-lite"/>
    </source>
</evidence>
<dbReference type="InterPro" id="IPR011011">
    <property type="entry name" value="Znf_FYVE_PHD"/>
</dbReference>
<accession>A0AA88KXR8</accession>
<dbReference type="SMART" id="SM00184">
    <property type="entry name" value="RING"/>
    <property type="match status" value="2"/>
</dbReference>
<dbReference type="PROSITE" id="PS50089">
    <property type="entry name" value="ZF_RING_2"/>
    <property type="match status" value="1"/>
</dbReference>
<keyword evidence="1 3" id="KW-0479">Metal-binding</keyword>
<dbReference type="Pfam" id="PF22968">
    <property type="entry name" value="RNF34L-like_3rd"/>
    <property type="match status" value="1"/>
</dbReference>
<evidence type="ECO:0000256" key="2">
    <source>
        <dbReference type="ARBA" id="ARBA00022833"/>
    </source>
</evidence>
<evidence type="ECO:0000313" key="6">
    <source>
        <dbReference type="EMBL" id="KAK2708387.1"/>
    </source>
</evidence>
<dbReference type="GO" id="GO:0043161">
    <property type="term" value="P:proteasome-mediated ubiquitin-dependent protein catabolic process"/>
    <property type="evidence" value="ECO:0007669"/>
    <property type="project" value="TreeGrafter"/>
</dbReference>
<dbReference type="GO" id="GO:1902042">
    <property type="term" value="P:negative regulation of extrinsic apoptotic signaling pathway via death domain receptors"/>
    <property type="evidence" value="ECO:0007669"/>
    <property type="project" value="TreeGrafter"/>
</dbReference>
<dbReference type="EMBL" id="JAVRJZ010000018">
    <property type="protein sequence ID" value="KAK2708387.1"/>
    <property type="molecule type" value="Genomic_DNA"/>
</dbReference>
<dbReference type="GO" id="GO:0070936">
    <property type="term" value="P:protein K48-linked ubiquitination"/>
    <property type="evidence" value="ECO:0007669"/>
    <property type="project" value="TreeGrafter"/>
</dbReference>
<dbReference type="InterPro" id="IPR057299">
    <property type="entry name" value="RNF34_RFFL_SAP"/>
</dbReference>
<dbReference type="InterPro" id="IPR013083">
    <property type="entry name" value="Znf_RING/FYVE/PHD"/>
</dbReference>
<organism evidence="6 7">
    <name type="scientific">Artemia franciscana</name>
    <name type="common">Brine shrimp</name>
    <name type="synonym">Artemia sanfranciscana</name>
    <dbReference type="NCBI Taxonomy" id="6661"/>
    <lineage>
        <taxon>Eukaryota</taxon>
        <taxon>Metazoa</taxon>
        <taxon>Ecdysozoa</taxon>
        <taxon>Arthropoda</taxon>
        <taxon>Crustacea</taxon>
        <taxon>Branchiopoda</taxon>
        <taxon>Anostraca</taxon>
        <taxon>Artemiidae</taxon>
        <taxon>Artemia</taxon>
    </lineage>
</organism>
<dbReference type="Proteomes" id="UP001187531">
    <property type="component" value="Unassembled WGS sequence"/>
</dbReference>
<protein>
    <recommendedName>
        <fullName evidence="5">RING-type domain-containing protein</fullName>
    </recommendedName>
</protein>
<dbReference type="SUPFAM" id="SSF57903">
    <property type="entry name" value="FYVE/PHD zinc finger"/>
    <property type="match status" value="1"/>
</dbReference>
<keyword evidence="1 3" id="KW-0863">Zinc-finger</keyword>
<proteinExistence type="predicted"/>
<keyword evidence="2" id="KW-0862">Zinc</keyword>
<dbReference type="PANTHER" id="PTHR14879">
    <property type="entry name" value="CASPASE REGULATOR, RING FINGER DOMAIN-CONTAINING"/>
    <property type="match status" value="1"/>
</dbReference>
<sequence>MGSCTGCGAKFSLFKRKMACPPCQRYFCAGCTTKSRFNTDVCRSCRVLLSHPLDISDVKRLKIKDLQHFLNLRGISHENIIEKEDLVRLVMVTIQGQIFSYDSNQDSSNSGFSNPNYDLLVENDLTQFNSNPGTSSNPSTPDLPVEEEDIVVSSDESDIETFEEYPCPELTRRGNQPPHFTSVHTDGPENLSDNVRLSDGAPSDRLLADGPITLSQIQTESQLFQLSVRQLREILTTNRVDYRGLIEKSELFEKVVRLWNEIRSAKGADNLPDEELCKICMNAPVNCVILECGHMVSCVECGRQLAECPICRQFVVRVVRTFKA</sequence>
<dbReference type="Gene3D" id="3.30.40.10">
    <property type="entry name" value="Zinc/RING finger domain, C3HC4 (zinc finger)"/>
    <property type="match status" value="1"/>
</dbReference>
<evidence type="ECO:0000256" key="3">
    <source>
        <dbReference type="PROSITE-ProRule" id="PRU00175"/>
    </source>
</evidence>
<dbReference type="PANTHER" id="PTHR14879:SF15">
    <property type="entry name" value="E3 UBIQUITIN-PROTEIN LIGASE RIFIFYLIN-LIKE PROTEIN"/>
    <property type="match status" value="1"/>
</dbReference>
<evidence type="ECO:0000259" key="5">
    <source>
        <dbReference type="PROSITE" id="PS50089"/>
    </source>
</evidence>
<name>A0AA88KXR8_ARTSF</name>
<evidence type="ECO:0000313" key="7">
    <source>
        <dbReference type="Proteomes" id="UP001187531"/>
    </source>
</evidence>
<dbReference type="InterPro" id="IPR051728">
    <property type="entry name" value="RING-FYVE_E3_ubiquitin-ligase"/>
</dbReference>
<evidence type="ECO:0000256" key="1">
    <source>
        <dbReference type="ARBA" id="ARBA00022771"/>
    </source>
</evidence>
<dbReference type="Pfam" id="PF23632">
    <property type="entry name" value="SAP_RNF34_RFFL"/>
    <property type="match status" value="1"/>
</dbReference>
<dbReference type="FunFam" id="3.30.40.10:FF:000110">
    <property type="entry name" value="E3 ubiquitin-protein ligase RNF34 isoform X1"/>
    <property type="match status" value="1"/>
</dbReference>
<comment type="caution">
    <text evidence="6">The sequence shown here is derived from an EMBL/GenBank/DDBJ whole genome shotgun (WGS) entry which is preliminary data.</text>
</comment>
<feature type="region of interest" description="Disordered" evidence="4">
    <location>
        <begin position="126"/>
        <end position="145"/>
    </location>
</feature>
<feature type="domain" description="RING-type" evidence="5">
    <location>
        <begin position="277"/>
        <end position="312"/>
    </location>
</feature>
<feature type="compositionally biased region" description="Low complexity" evidence="4">
    <location>
        <begin position="129"/>
        <end position="140"/>
    </location>
</feature>
<reference evidence="6" key="1">
    <citation type="submission" date="2023-07" db="EMBL/GenBank/DDBJ databases">
        <title>Chromosome-level genome assembly of Artemia franciscana.</title>
        <authorList>
            <person name="Jo E."/>
        </authorList>
    </citation>
    <scope>NUCLEOTIDE SEQUENCE</scope>
    <source>
        <tissue evidence="6">Whole body</tissue>
    </source>
</reference>
<dbReference type="Gene3D" id="1.10.720.140">
    <property type="match status" value="1"/>
</dbReference>
<keyword evidence="7" id="KW-1185">Reference proteome</keyword>
<dbReference type="CDD" id="cd15750">
    <property type="entry name" value="FYVE_CARP"/>
    <property type="match status" value="1"/>
</dbReference>
<dbReference type="GO" id="GO:0061630">
    <property type="term" value="F:ubiquitin protein ligase activity"/>
    <property type="evidence" value="ECO:0007669"/>
    <property type="project" value="TreeGrafter"/>
</dbReference>
<dbReference type="InterPro" id="IPR055111">
    <property type="entry name" value="RNF34_RFFL_HeH"/>
</dbReference>
<dbReference type="SUPFAM" id="SSF57850">
    <property type="entry name" value="RING/U-box"/>
    <property type="match status" value="1"/>
</dbReference>
<dbReference type="Pfam" id="PF13920">
    <property type="entry name" value="zf-C3HC4_3"/>
    <property type="match status" value="1"/>
</dbReference>
<dbReference type="GO" id="GO:0005886">
    <property type="term" value="C:plasma membrane"/>
    <property type="evidence" value="ECO:0007669"/>
    <property type="project" value="TreeGrafter"/>
</dbReference>
<dbReference type="GO" id="GO:0005737">
    <property type="term" value="C:cytoplasm"/>
    <property type="evidence" value="ECO:0007669"/>
    <property type="project" value="TreeGrafter"/>
</dbReference>
<gene>
    <name evidence="6" type="ORF">QYM36_014109</name>
</gene>
<dbReference type="AlphaFoldDB" id="A0AA88KXR8"/>
<dbReference type="InterPro" id="IPR001841">
    <property type="entry name" value="Znf_RING"/>
</dbReference>
<dbReference type="CDD" id="cd16500">
    <property type="entry name" value="RING-HC_CARP"/>
    <property type="match status" value="1"/>
</dbReference>